<feature type="compositionally biased region" description="Gly residues" evidence="1">
    <location>
        <begin position="31"/>
        <end position="51"/>
    </location>
</feature>
<dbReference type="Proteomes" id="UP000309215">
    <property type="component" value="Unassembled WGS sequence"/>
</dbReference>
<proteinExistence type="predicted"/>
<keyword evidence="4" id="KW-1185">Reference proteome</keyword>
<protein>
    <submittedName>
        <fullName evidence="3">Uncharacterized protein</fullName>
    </submittedName>
</protein>
<dbReference type="SUPFAM" id="SSF50998">
    <property type="entry name" value="Quinoprotein alcohol dehydrogenase-like"/>
    <property type="match status" value="1"/>
</dbReference>
<reference evidence="3 4" key="1">
    <citation type="submission" date="2019-04" db="EMBL/GenBank/DDBJ databases">
        <authorList>
            <person name="Li Y."/>
            <person name="Wang J."/>
        </authorList>
    </citation>
    <scope>NUCLEOTIDE SEQUENCE [LARGE SCALE GENOMIC DNA]</scope>
    <source>
        <strain evidence="3 4">DSM 14668</strain>
    </source>
</reference>
<dbReference type="PANTHER" id="PTHR35580">
    <property type="entry name" value="CELL SURFACE GLYCOPROTEIN (S-LAYER PROTEIN)-LIKE PROTEIN"/>
    <property type="match status" value="1"/>
</dbReference>
<name>A0A4U1J5K2_9BACT</name>
<feature type="region of interest" description="Disordered" evidence="1">
    <location>
        <begin position="26"/>
        <end position="51"/>
    </location>
</feature>
<evidence type="ECO:0000313" key="3">
    <source>
        <dbReference type="EMBL" id="TKD02023.1"/>
    </source>
</evidence>
<accession>A0A4U1J5K2</accession>
<comment type="caution">
    <text evidence="3">The sequence shown here is derived from an EMBL/GenBank/DDBJ whole genome shotgun (WGS) entry which is preliminary data.</text>
</comment>
<evidence type="ECO:0000313" key="4">
    <source>
        <dbReference type="Proteomes" id="UP000309215"/>
    </source>
</evidence>
<organism evidence="3 4">
    <name type="scientific">Polyangium fumosum</name>
    <dbReference type="NCBI Taxonomy" id="889272"/>
    <lineage>
        <taxon>Bacteria</taxon>
        <taxon>Pseudomonadati</taxon>
        <taxon>Myxococcota</taxon>
        <taxon>Polyangia</taxon>
        <taxon>Polyangiales</taxon>
        <taxon>Polyangiaceae</taxon>
        <taxon>Polyangium</taxon>
    </lineage>
</organism>
<feature type="signal peptide" evidence="2">
    <location>
        <begin position="1"/>
        <end position="22"/>
    </location>
</feature>
<dbReference type="RefSeq" id="WP_136932461.1">
    <property type="nucleotide sequence ID" value="NZ_SSMQ01000036.1"/>
</dbReference>
<feature type="chain" id="PRO_5020369141" evidence="2">
    <location>
        <begin position="23"/>
        <end position="507"/>
    </location>
</feature>
<dbReference type="EMBL" id="SSMQ01000036">
    <property type="protein sequence ID" value="TKD02023.1"/>
    <property type="molecule type" value="Genomic_DNA"/>
</dbReference>
<dbReference type="PROSITE" id="PS51257">
    <property type="entry name" value="PROKAR_LIPOPROTEIN"/>
    <property type="match status" value="1"/>
</dbReference>
<evidence type="ECO:0000256" key="2">
    <source>
        <dbReference type="SAM" id="SignalP"/>
    </source>
</evidence>
<dbReference type="AlphaFoldDB" id="A0A4U1J5K2"/>
<dbReference type="Gene3D" id="2.80.10.50">
    <property type="match status" value="1"/>
</dbReference>
<dbReference type="OrthoDB" id="9811934at2"/>
<dbReference type="InterPro" id="IPR052918">
    <property type="entry name" value="Motility_Chemotaxis_Reg"/>
</dbReference>
<gene>
    <name evidence="3" type="ORF">E8A74_29610</name>
</gene>
<dbReference type="PANTHER" id="PTHR35580:SF1">
    <property type="entry name" value="PHYTASE-LIKE DOMAIN-CONTAINING PROTEIN"/>
    <property type="match status" value="1"/>
</dbReference>
<sequence>MKPFVVLSASTLFLAACLTPDAVPSPERDAGAGGMGGQGGTSSAGGGGAGGAGGTGGAAKGDYLWGQAFGALFLQRAVAMALDPMDDSIFVTGNYEYGFSFTGMTDIPHGGATDIFLAKFKPEDGTYVSRVDFQGDYTHQYVTGIAVGADRHVHLTGYFNGDLFPGAYKLQNGGQSDVFVAKLDPDGMFAWTRKYGDGTTQPKLGTTIAVNSKGETLIAGYFEGSLEFVPNQPVIATNRDIFLAKLDKDGTPVWSKRLGNGNPGGVPNHLLCRIVVDHLDNIVLATAFSGSMSLGMPLTDVGSVGNRAILLAKLDPEGTPLWQHVFGAANAEQRSRALAIDAQNNILLTGDMTGTVNFGGEPLSTLANDDADLFVAKFDPEGKHLWSLRAGSTHAQEGRAIAVDEHDNVIVTGSYQGFLQFTGDDALGNSELGAGNYDLFALKLDPNGKYLWAKRFGNTSHQIAEGMAIDREGNTIFAGFFDGSMNLPDKVITSKGSDDIFVLKLSP</sequence>
<evidence type="ECO:0000256" key="1">
    <source>
        <dbReference type="SAM" id="MobiDB-lite"/>
    </source>
</evidence>
<dbReference type="InterPro" id="IPR011047">
    <property type="entry name" value="Quinoprotein_ADH-like_sf"/>
</dbReference>
<keyword evidence="2" id="KW-0732">Signal</keyword>